<name>A0A1G8MF77_9ACTN</name>
<dbReference type="Proteomes" id="UP000199202">
    <property type="component" value="Unassembled WGS sequence"/>
</dbReference>
<evidence type="ECO:0000313" key="3">
    <source>
        <dbReference type="EMBL" id="SDI66522.1"/>
    </source>
</evidence>
<dbReference type="RefSeq" id="WP_090931907.1">
    <property type="nucleotide sequence ID" value="NZ_FNDJ01000006.1"/>
</dbReference>
<accession>A0A1G8MF77</accession>
<dbReference type="STRING" id="633440.SAMN05421869_106394"/>
<dbReference type="EMBL" id="FNDJ01000006">
    <property type="protein sequence ID" value="SDI66522.1"/>
    <property type="molecule type" value="Genomic_DNA"/>
</dbReference>
<organism evidence="3 4">
    <name type="scientific">Nonomuraea jiangxiensis</name>
    <dbReference type="NCBI Taxonomy" id="633440"/>
    <lineage>
        <taxon>Bacteria</taxon>
        <taxon>Bacillati</taxon>
        <taxon>Actinomycetota</taxon>
        <taxon>Actinomycetes</taxon>
        <taxon>Streptosporangiales</taxon>
        <taxon>Streptosporangiaceae</taxon>
        <taxon>Nonomuraea</taxon>
    </lineage>
</organism>
<proteinExistence type="predicted"/>
<reference evidence="3 4" key="1">
    <citation type="submission" date="2016-10" db="EMBL/GenBank/DDBJ databases">
        <authorList>
            <person name="de Groot N.N."/>
        </authorList>
    </citation>
    <scope>NUCLEOTIDE SEQUENCE [LARGE SCALE GENOMIC DNA]</scope>
    <source>
        <strain evidence="3 4">CGMCC 4.6533</strain>
    </source>
</reference>
<keyword evidence="2" id="KW-0472">Membrane</keyword>
<dbReference type="OrthoDB" id="3474225at2"/>
<evidence type="ECO:0000256" key="2">
    <source>
        <dbReference type="SAM" id="Phobius"/>
    </source>
</evidence>
<protein>
    <recommendedName>
        <fullName evidence="5">Capsular polysaccharide biosynthesis protein</fullName>
    </recommendedName>
</protein>
<keyword evidence="2" id="KW-1133">Transmembrane helix</keyword>
<sequence length="295" mass="31138">MEFWKAILGLARQPLVGVPVLLLAVGLAFAGYFAMPMRYVTSVSLVLVSPSGGGSIDATKPLAQTNPLLQFSDDLRTTASILILAMNTTDVFKSVGVTDGGPTELVVDDGRTNPTLLGVGTTGPFVYMQVESDSPVTASKVLSAAEERLRTELEERQNDLKAHPITFVQADEVVRLPPEGDMSIKLQGTVGGALLGVVAGFAAAYAIVRRRLLAPFMQPLLRKPAEDALVSPAAEEADKPDKPEEPGESGEPEDPEEPPVREVVGRKPGINGSAPVPGDLDETGPIDIVRIGDGH</sequence>
<gene>
    <name evidence="3" type="ORF">SAMN05421869_106394</name>
</gene>
<evidence type="ECO:0000313" key="4">
    <source>
        <dbReference type="Proteomes" id="UP000199202"/>
    </source>
</evidence>
<evidence type="ECO:0008006" key="5">
    <source>
        <dbReference type="Google" id="ProtNLM"/>
    </source>
</evidence>
<feature type="transmembrane region" description="Helical" evidence="2">
    <location>
        <begin position="15"/>
        <end position="35"/>
    </location>
</feature>
<feature type="compositionally biased region" description="Acidic residues" evidence="1">
    <location>
        <begin position="246"/>
        <end position="257"/>
    </location>
</feature>
<keyword evidence="4" id="KW-1185">Reference proteome</keyword>
<keyword evidence="2" id="KW-0812">Transmembrane</keyword>
<feature type="compositionally biased region" description="Basic and acidic residues" evidence="1">
    <location>
        <begin position="236"/>
        <end position="245"/>
    </location>
</feature>
<feature type="transmembrane region" description="Helical" evidence="2">
    <location>
        <begin position="186"/>
        <end position="208"/>
    </location>
</feature>
<feature type="region of interest" description="Disordered" evidence="1">
    <location>
        <begin position="227"/>
        <end position="295"/>
    </location>
</feature>
<dbReference type="AlphaFoldDB" id="A0A1G8MF77"/>
<evidence type="ECO:0000256" key="1">
    <source>
        <dbReference type="SAM" id="MobiDB-lite"/>
    </source>
</evidence>